<proteinExistence type="predicted"/>
<dbReference type="SUPFAM" id="SSF53335">
    <property type="entry name" value="S-adenosyl-L-methionine-dependent methyltransferases"/>
    <property type="match status" value="1"/>
</dbReference>
<feature type="compositionally biased region" description="Basic and acidic residues" evidence="3">
    <location>
        <begin position="43"/>
        <end position="63"/>
    </location>
</feature>
<dbReference type="GO" id="GO:0032259">
    <property type="term" value="P:methylation"/>
    <property type="evidence" value="ECO:0007669"/>
    <property type="project" value="UniProtKB-KW"/>
</dbReference>
<dbReference type="InterPro" id="IPR003788">
    <property type="entry name" value="NDUFAF7"/>
</dbReference>
<sequence length="485" mass="49449">MPSLVPVTDEADPGPGAGAHPAPDGAPGGAQDPARGPGGAVSGRRDAALPGRRDGSLPGRRDGAASGWREAAEAALYGPGGFYRRPEGPAGHFRTSVHASRLFAEAVARLLCRVDEALGHPAELAFVDMGAGRGELVSGVLAALPAEVAARARGYAVERAGAHPGAGAGNRDAPHAAGVGAVRGAAHPSFAEDAGAYRVTWCRTPPQGVRGLLFANEWLDNVPLDIVETGPDGVPHRVLVRGDGTEVLGGPVGEGPDARWLRRWWPLAARPGLRAEIGRTRDEAWAAAVGTLEAGYAVAADYGHRRDSRPPYGTLSGFRAGREVAPVPDGSCDITAHVALDACAAAGAGRAAEGAADHRSDHPGGHRPGRDGTPPGPRLVTQRAALHTLGLSGGRPPLSLATRDPAAYVRALAAAGEAAELTARDGLGGFGWLMQPVRMPHPPGLPEDALPAGSPPGGPPAGPLADAGDVVHGMGGTDEYRRRQH</sequence>
<name>A0A919GIP1_9ACTN</name>
<dbReference type="EMBL" id="BNCD01000018">
    <property type="protein sequence ID" value="GHH85433.1"/>
    <property type="molecule type" value="Genomic_DNA"/>
</dbReference>
<dbReference type="Gene3D" id="3.40.50.12710">
    <property type="match status" value="1"/>
</dbReference>
<comment type="caution">
    <text evidence="4">The sequence shown here is derived from an EMBL/GenBank/DDBJ whole genome shotgun (WGS) entry which is preliminary data.</text>
</comment>
<dbReference type="Proteomes" id="UP000603708">
    <property type="component" value="Unassembled WGS sequence"/>
</dbReference>
<evidence type="ECO:0000313" key="5">
    <source>
        <dbReference type="Proteomes" id="UP000603708"/>
    </source>
</evidence>
<feature type="compositionally biased region" description="Low complexity" evidence="3">
    <location>
        <begin position="18"/>
        <end position="35"/>
    </location>
</feature>
<feature type="region of interest" description="Disordered" evidence="3">
    <location>
        <begin position="1"/>
        <end position="66"/>
    </location>
</feature>
<reference evidence="4" key="2">
    <citation type="submission" date="2020-09" db="EMBL/GenBank/DDBJ databases">
        <authorList>
            <person name="Sun Q."/>
            <person name="Ohkuma M."/>
        </authorList>
    </citation>
    <scope>NUCLEOTIDE SEQUENCE</scope>
    <source>
        <strain evidence="4">JCM 5069</strain>
    </source>
</reference>
<keyword evidence="5" id="KW-1185">Reference proteome</keyword>
<feature type="region of interest" description="Disordered" evidence="3">
    <location>
        <begin position="442"/>
        <end position="485"/>
    </location>
</feature>
<evidence type="ECO:0000256" key="1">
    <source>
        <dbReference type="ARBA" id="ARBA00022603"/>
    </source>
</evidence>
<feature type="compositionally biased region" description="Pro residues" evidence="3">
    <location>
        <begin position="453"/>
        <end position="462"/>
    </location>
</feature>
<dbReference type="InterPro" id="IPR038375">
    <property type="entry name" value="NDUFAF7_sf"/>
</dbReference>
<evidence type="ECO:0000256" key="2">
    <source>
        <dbReference type="ARBA" id="ARBA00022679"/>
    </source>
</evidence>
<dbReference type="PANTHER" id="PTHR12049:SF7">
    <property type="entry name" value="PROTEIN ARGININE METHYLTRANSFERASE NDUFAF7, MITOCHONDRIAL"/>
    <property type="match status" value="1"/>
</dbReference>
<evidence type="ECO:0008006" key="6">
    <source>
        <dbReference type="Google" id="ProtNLM"/>
    </source>
</evidence>
<dbReference type="GO" id="GO:0035243">
    <property type="term" value="F:protein-arginine omega-N symmetric methyltransferase activity"/>
    <property type="evidence" value="ECO:0007669"/>
    <property type="project" value="TreeGrafter"/>
</dbReference>
<feature type="region of interest" description="Disordered" evidence="3">
    <location>
        <begin position="353"/>
        <end position="379"/>
    </location>
</feature>
<evidence type="ECO:0000256" key="3">
    <source>
        <dbReference type="SAM" id="MobiDB-lite"/>
    </source>
</evidence>
<reference evidence="4" key="1">
    <citation type="journal article" date="2014" name="Int. J. Syst. Evol. Microbiol.">
        <title>Complete genome sequence of Corynebacterium casei LMG S-19264T (=DSM 44701T), isolated from a smear-ripened cheese.</title>
        <authorList>
            <consortium name="US DOE Joint Genome Institute (JGI-PGF)"/>
            <person name="Walter F."/>
            <person name="Albersmeier A."/>
            <person name="Kalinowski J."/>
            <person name="Ruckert C."/>
        </authorList>
    </citation>
    <scope>NUCLEOTIDE SEQUENCE</scope>
    <source>
        <strain evidence="4">JCM 5069</strain>
    </source>
</reference>
<dbReference type="Pfam" id="PF02636">
    <property type="entry name" value="Methyltransf_28"/>
    <property type="match status" value="1"/>
</dbReference>
<dbReference type="PANTHER" id="PTHR12049">
    <property type="entry name" value="PROTEIN ARGININE METHYLTRANSFERASE NDUFAF7, MITOCHONDRIAL"/>
    <property type="match status" value="1"/>
</dbReference>
<protein>
    <recommendedName>
        <fullName evidence="6">SAM-dependent methyltransferase</fullName>
    </recommendedName>
</protein>
<dbReference type="InterPro" id="IPR029063">
    <property type="entry name" value="SAM-dependent_MTases_sf"/>
</dbReference>
<gene>
    <name evidence="4" type="ORF">GCM10018793_53520</name>
</gene>
<evidence type="ECO:0000313" key="4">
    <source>
        <dbReference type="EMBL" id="GHH85433.1"/>
    </source>
</evidence>
<keyword evidence="1" id="KW-0489">Methyltransferase</keyword>
<accession>A0A919GIP1</accession>
<dbReference type="AlphaFoldDB" id="A0A919GIP1"/>
<organism evidence="4 5">
    <name type="scientific">Streptomyces sulfonofaciens</name>
    <dbReference type="NCBI Taxonomy" id="68272"/>
    <lineage>
        <taxon>Bacteria</taxon>
        <taxon>Bacillati</taxon>
        <taxon>Actinomycetota</taxon>
        <taxon>Actinomycetes</taxon>
        <taxon>Kitasatosporales</taxon>
        <taxon>Streptomycetaceae</taxon>
        <taxon>Streptomyces</taxon>
    </lineage>
</organism>
<feature type="compositionally biased region" description="Basic and acidic residues" evidence="3">
    <location>
        <begin position="355"/>
        <end position="370"/>
    </location>
</feature>
<keyword evidence="2" id="KW-0808">Transferase</keyword>